<sequence>MLTIPISLCTSGIEELTSRKDVVQKLQKYHKVVVINGINKFQFWFPFCTTIPSRKVSFFPHSRIQLEEDRTDQLEIPTTPTKGLEIPPTQLQSLCVSKCSFG</sequence>
<protein>
    <submittedName>
        <fullName evidence="1">Putative ovule protein</fullName>
    </submittedName>
</protein>
<dbReference type="AlphaFoldDB" id="A0A0V0HD30"/>
<evidence type="ECO:0000313" key="1">
    <source>
        <dbReference type="EMBL" id="JAP18164.1"/>
    </source>
</evidence>
<organism evidence="1">
    <name type="scientific">Solanum chacoense</name>
    <name type="common">Chaco potato</name>
    <dbReference type="NCBI Taxonomy" id="4108"/>
    <lineage>
        <taxon>Eukaryota</taxon>
        <taxon>Viridiplantae</taxon>
        <taxon>Streptophyta</taxon>
        <taxon>Embryophyta</taxon>
        <taxon>Tracheophyta</taxon>
        <taxon>Spermatophyta</taxon>
        <taxon>Magnoliopsida</taxon>
        <taxon>eudicotyledons</taxon>
        <taxon>Gunneridae</taxon>
        <taxon>Pentapetalae</taxon>
        <taxon>asterids</taxon>
        <taxon>lamiids</taxon>
        <taxon>Solanales</taxon>
        <taxon>Solanaceae</taxon>
        <taxon>Solanoideae</taxon>
        <taxon>Solaneae</taxon>
        <taxon>Solanum</taxon>
    </lineage>
</organism>
<proteinExistence type="predicted"/>
<name>A0A0V0HD30_SOLCH</name>
<reference evidence="1" key="1">
    <citation type="submission" date="2015-12" db="EMBL/GenBank/DDBJ databases">
        <title>Gene expression during late stages of embryo sac development: a critical building block for successful pollen-pistil interactions.</title>
        <authorList>
            <person name="Liu Y."/>
            <person name="Joly V."/>
            <person name="Sabar M."/>
            <person name="Matton D.P."/>
        </authorList>
    </citation>
    <scope>NUCLEOTIDE SEQUENCE</scope>
</reference>
<accession>A0A0V0HD30</accession>
<dbReference type="EMBL" id="GEDG01021614">
    <property type="protein sequence ID" value="JAP18164.1"/>
    <property type="molecule type" value="Transcribed_RNA"/>
</dbReference>